<proteinExistence type="predicted"/>
<reference evidence="1" key="2">
    <citation type="journal article" date="2021" name="PeerJ">
        <title>Extensive microbial diversity within the chicken gut microbiome revealed by metagenomics and culture.</title>
        <authorList>
            <person name="Gilroy R."/>
            <person name="Ravi A."/>
            <person name="Getino M."/>
            <person name="Pursley I."/>
            <person name="Horton D.L."/>
            <person name="Alikhan N.F."/>
            <person name="Baker D."/>
            <person name="Gharbi K."/>
            <person name="Hall N."/>
            <person name="Watson M."/>
            <person name="Adriaenssens E.M."/>
            <person name="Foster-Nyarko E."/>
            <person name="Jarju S."/>
            <person name="Secka A."/>
            <person name="Antonio M."/>
            <person name="Oren A."/>
            <person name="Chaudhuri R.R."/>
            <person name="La Ragione R."/>
            <person name="Hildebrand F."/>
            <person name="Pallen M.J."/>
        </authorList>
    </citation>
    <scope>NUCLEOTIDE SEQUENCE</scope>
    <source>
        <strain evidence="1">E3-2379</strain>
    </source>
</reference>
<evidence type="ECO:0000313" key="1">
    <source>
        <dbReference type="EMBL" id="MBO8463446.1"/>
    </source>
</evidence>
<dbReference type="Pfam" id="PF06949">
    <property type="entry name" value="DUF1292"/>
    <property type="match status" value="1"/>
</dbReference>
<gene>
    <name evidence="1" type="ORF">IAC13_05885</name>
</gene>
<reference evidence="1" key="1">
    <citation type="submission" date="2020-10" db="EMBL/GenBank/DDBJ databases">
        <authorList>
            <person name="Gilroy R."/>
        </authorList>
    </citation>
    <scope>NUCLEOTIDE SEQUENCE</scope>
    <source>
        <strain evidence="1">E3-2379</strain>
    </source>
</reference>
<organism evidence="1 2">
    <name type="scientific">Candidatus Scybalomonas excrementavium</name>
    <dbReference type="NCBI Taxonomy" id="2840943"/>
    <lineage>
        <taxon>Bacteria</taxon>
        <taxon>Bacillati</taxon>
        <taxon>Bacillota</taxon>
        <taxon>Clostridia</taxon>
        <taxon>Lachnospirales</taxon>
        <taxon>Lachnospiraceae</taxon>
        <taxon>Lachnospiraceae incertae sedis</taxon>
        <taxon>Candidatus Scybalomonas</taxon>
    </lineage>
</organism>
<evidence type="ECO:0000313" key="2">
    <source>
        <dbReference type="Proteomes" id="UP000823618"/>
    </source>
</evidence>
<dbReference type="EMBL" id="JADIML010000162">
    <property type="protein sequence ID" value="MBO8463446.1"/>
    <property type="molecule type" value="Genomic_DNA"/>
</dbReference>
<dbReference type="Proteomes" id="UP000823618">
    <property type="component" value="Unassembled WGS sequence"/>
</dbReference>
<name>A0A9D9HZZ8_9FIRM</name>
<protein>
    <submittedName>
        <fullName evidence="1">DUF1292 domain-containing protein</fullName>
    </submittedName>
</protein>
<dbReference type="InterPro" id="IPR009711">
    <property type="entry name" value="UPF0473"/>
</dbReference>
<accession>A0A9D9HZZ8</accession>
<comment type="caution">
    <text evidence="1">The sequence shown here is derived from an EMBL/GenBank/DDBJ whole genome shotgun (WGS) entry which is preliminary data.</text>
</comment>
<sequence>MQFDGINNFTVYDDNEREVECEVITTFYCEATDGHYVVFTSGESDEEGNVVIEVSKYDPHSKEMELLAITDEQEQEIIGETLDRILEVEFEGEEEE</sequence>
<dbReference type="AlphaFoldDB" id="A0A9D9HZZ8"/>